<reference evidence="2 3" key="1">
    <citation type="submission" date="2020-05" db="EMBL/GenBank/DDBJ databases">
        <title>Genomic Encyclopedia of Type Strains, Phase IV (KMG-V): Genome sequencing to study the core and pangenomes of soil and plant-associated prokaryotes.</title>
        <authorList>
            <person name="Whitman W."/>
        </authorList>
    </citation>
    <scope>NUCLEOTIDE SEQUENCE [LARGE SCALE GENOMIC DNA]</scope>
    <source>
        <strain evidence="2 3">9A</strain>
    </source>
</reference>
<protein>
    <submittedName>
        <fullName evidence="2">Uncharacterized protein</fullName>
    </submittedName>
</protein>
<feature type="signal peptide" evidence="1">
    <location>
        <begin position="1"/>
        <end position="24"/>
    </location>
</feature>
<comment type="caution">
    <text evidence="2">The sequence shown here is derived from an EMBL/GenBank/DDBJ whole genome shotgun (WGS) entry which is preliminary data.</text>
</comment>
<keyword evidence="1" id="KW-0732">Signal</keyword>
<feature type="chain" id="PRO_5047347598" evidence="1">
    <location>
        <begin position="25"/>
        <end position="163"/>
    </location>
</feature>
<accession>A0ABX2FW20</accession>
<dbReference type="RefSeq" id="WP_173812136.1">
    <property type="nucleotide sequence ID" value="NZ_JABSNP010000032.1"/>
</dbReference>
<evidence type="ECO:0000313" key="3">
    <source>
        <dbReference type="Proteomes" id="UP000779507"/>
    </source>
</evidence>
<evidence type="ECO:0000256" key="1">
    <source>
        <dbReference type="SAM" id="SignalP"/>
    </source>
</evidence>
<gene>
    <name evidence="2" type="ORF">HNP98_004238</name>
</gene>
<keyword evidence="3" id="KW-1185">Reference proteome</keyword>
<proteinExistence type="predicted"/>
<evidence type="ECO:0000313" key="2">
    <source>
        <dbReference type="EMBL" id="NRT21391.1"/>
    </source>
</evidence>
<name>A0ABX2FW20_9BACT</name>
<organism evidence="2 3">
    <name type="scientific">Hymenobacter caeli</name>
    <dbReference type="NCBI Taxonomy" id="2735894"/>
    <lineage>
        <taxon>Bacteria</taxon>
        <taxon>Pseudomonadati</taxon>
        <taxon>Bacteroidota</taxon>
        <taxon>Cytophagia</taxon>
        <taxon>Cytophagales</taxon>
        <taxon>Hymenobacteraceae</taxon>
        <taxon>Hymenobacter</taxon>
    </lineage>
</organism>
<sequence>MIRPLLFPLPALLLTSLAATPARAQINPTKTALCNDAFVKAARLDLKPFLAKYKATPFSKRQQLHPSDPKQTDYVLTYALGTDKFVFYQTPAKTLAVSFVATSGKLRLAKGVHVGMSKKAFETAFKHEIANTATVADAEHLQRYTFTFTRQQLSSIVYQGRTE</sequence>
<dbReference type="EMBL" id="JABSNP010000032">
    <property type="protein sequence ID" value="NRT21391.1"/>
    <property type="molecule type" value="Genomic_DNA"/>
</dbReference>
<dbReference type="Proteomes" id="UP000779507">
    <property type="component" value="Unassembled WGS sequence"/>
</dbReference>